<dbReference type="Proteomes" id="UP000327294">
    <property type="component" value="Chromosome"/>
</dbReference>
<evidence type="ECO:0000313" key="2">
    <source>
        <dbReference type="EMBL" id="QFQ98871.1"/>
    </source>
</evidence>
<gene>
    <name evidence="2" type="ORF">F9278_24960</name>
</gene>
<evidence type="ECO:0000256" key="1">
    <source>
        <dbReference type="SAM" id="MobiDB-lite"/>
    </source>
</evidence>
<accession>A0A5P8K6X9</accession>
<dbReference type="AlphaFoldDB" id="A0A5P8K6X9"/>
<name>A0A5P8K6X9_9ACTN</name>
<proteinExistence type="predicted"/>
<sequence>MAEDLSAVARFLYEAGTLKQTRRTGWSGGVDVRPGDRSRADKTLRMATNRASRGCVGPLGRKRAATTGVGSVSRSTAPPGAEAGPSSWGGRYSVAVGRREALVASFTSVRGRSRYVYE</sequence>
<reference evidence="2 3" key="1">
    <citation type="submission" date="2019-10" db="EMBL/GenBank/DDBJ databases">
        <title>Streptomyces sp. strain GY16 isolated from leaves of Broussonetia papyrifera.</title>
        <authorList>
            <person name="Mo P."/>
        </authorList>
    </citation>
    <scope>NUCLEOTIDE SEQUENCE [LARGE SCALE GENOMIC DNA]</scope>
    <source>
        <strain evidence="2 3">GY16</strain>
    </source>
</reference>
<dbReference type="EMBL" id="CP045096">
    <property type="protein sequence ID" value="QFQ98871.1"/>
    <property type="molecule type" value="Genomic_DNA"/>
</dbReference>
<feature type="region of interest" description="Disordered" evidence="1">
    <location>
        <begin position="50"/>
        <end position="89"/>
    </location>
</feature>
<keyword evidence="3" id="KW-1185">Reference proteome</keyword>
<dbReference type="KEGG" id="sphv:F9278_24960"/>
<organism evidence="2 3">
    <name type="scientific">Streptomyces phaeolivaceus</name>
    <dbReference type="NCBI Taxonomy" id="2653200"/>
    <lineage>
        <taxon>Bacteria</taxon>
        <taxon>Bacillati</taxon>
        <taxon>Actinomycetota</taxon>
        <taxon>Actinomycetes</taxon>
        <taxon>Kitasatosporales</taxon>
        <taxon>Streptomycetaceae</taxon>
        <taxon>Streptomyces</taxon>
    </lineage>
</organism>
<protein>
    <submittedName>
        <fullName evidence="2">Uncharacterized protein</fullName>
    </submittedName>
</protein>
<evidence type="ECO:0000313" key="3">
    <source>
        <dbReference type="Proteomes" id="UP000327294"/>
    </source>
</evidence>